<feature type="region of interest" description="Disordered" evidence="1">
    <location>
        <begin position="1"/>
        <end position="32"/>
    </location>
</feature>
<dbReference type="EMBL" id="CP031742">
    <property type="protein sequence ID" value="AXQ54747.1"/>
    <property type="molecule type" value="Genomic_DNA"/>
</dbReference>
<dbReference type="Pfam" id="PF01471">
    <property type="entry name" value="PG_binding_1"/>
    <property type="match status" value="1"/>
</dbReference>
<proteinExistence type="predicted"/>
<keyword evidence="2" id="KW-0812">Transmembrane</keyword>
<dbReference type="AlphaFoldDB" id="A0A385DAL4"/>
<organism evidence="4 5">
    <name type="scientific">Streptomyces koyangensis</name>
    <dbReference type="NCBI Taxonomy" id="188770"/>
    <lineage>
        <taxon>Bacteria</taxon>
        <taxon>Bacillati</taxon>
        <taxon>Actinomycetota</taxon>
        <taxon>Actinomycetes</taxon>
        <taxon>Kitasatosporales</taxon>
        <taxon>Streptomycetaceae</taxon>
        <taxon>Streptomyces</taxon>
        <taxon>Streptomyces aurantiacus group</taxon>
    </lineage>
</organism>
<dbReference type="SUPFAM" id="SSF47090">
    <property type="entry name" value="PGBD-like"/>
    <property type="match status" value="1"/>
</dbReference>
<evidence type="ECO:0000256" key="2">
    <source>
        <dbReference type="SAM" id="Phobius"/>
    </source>
</evidence>
<name>A0A385DAL4_9ACTN</name>
<dbReference type="InterPro" id="IPR002477">
    <property type="entry name" value="Peptidoglycan-bd-like"/>
</dbReference>
<evidence type="ECO:0000256" key="1">
    <source>
        <dbReference type="SAM" id="MobiDB-lite"/>
    </source>
</evidence>
<reference evidence="4 5" key="1">
    <citation type="submission" date="2018-08" db="EMBL/GenBank/DDBJ databases">
        <authorList>
            <person name="Ferrada E.E."/>
            <person name="Latorre B.A."/>
        </authorList>
    </citation>
    <scope>NUCLEOTIDE SEQUENCE [LARGE SCALE GENOMIC DNA]</scope>
    <source>
        <strain evidence="4 5">VK-A60T</strain>
    </source>
</reference>
<sequence>MRPRVPEQGGARGRGAVRVVPPGGTDETGDGVRGKHWTWWTAALAGGAVLTLLPAGVAGAAAPERAQVRAAADCAPVSTVGRYCGYHAGTSWAEYGSRGSHVKEIQALVNRTTRYGTTLAVDGIYGADTRTAVTWFQWYYGSEALSDGIVGPKTWELLRYGKR</sequence>
<keyword evidence="2" id="KW-1133">Transmembrane helix</keyword>
<dbReference type="Proteomes" id="UP000259636">
    <property type="component" value="Chromosome"/>
</dbReference>
<dbReference type="KEGG" id="sky:D0C37_09140"/>
<dbReference type="InterPro" id="IPR036366">
    <property type="entry name" value="PGBDSf"/>
</dbReference>
<feature type="domain" description="Peptidoglycan binding-like" evidence="3">
    <location>
        <begin position="99"/>
        <end position="158"/>
    </location>
</feature>
<feature type="compositionally biased region" description="Low complexity" evidence="1">
    <location>
        <begin position="14"/>
        <end position="24"/>
    </location>
</feature>
<evidence type="ECO:0000259" key="3">
    <source>
        <dbReference type="Pfam" id="PF01471"/>
    </source>
</evidence>
<dbReference type="InterPro" id="IPR036365">
    <property type="entry name" value="PGBD-like_sf"/>
</dbReference>
<dbReference type="Gene3D" id="1.10.101.10">
    <property type="entry name" value="PGBD-like superfamily/PGBD"/>
    <property type="match status" value="1"/>
</dbReference>
<keyword evidence="2" id="KW-0472">Membrane</keyword>
<gene>
    <name evidence="4" type="ORF">D0C37_09140</name>
</gene>
<accession>A0A385DAL4</accession>
<evidence type="ECO:0000313" key="4">
    <source>
        <dbReference type="EMBL" id="AXQ54747.1"/>
    </source>
</evidence>
<evidence type="ECO:0000313" key="5">
    <source>
        <dbReference type="Proteomes" id="UP000259636"/>
    </source>
</evidence>
<protein>
    <submittedName>
        <fullName evidence="4">Peptidoglycan-binding protein</fullName>
    </submittedName>
</protein>
<feature type="transmembrane region" description="Helical" evidence="2">
    <location>
        <begin position="37"/>
        <end position="62"/>
    </location>
</feature>